<dbReference type="RefSeq" id="WP_190568889.1">
    <property type="nucleotide sequence ID" value="NZ_JACJQL010000030.1"/>
</dbReference>
<dbReference type="Proteomes" id="UP000621307">
    <property type="component" value="Unassembled WGS sequence"/>
</dbReference>
<keyword evidence="2" id="KW-1185">Reference proteome</keyword>
<evidence type="ECO:0000313" key="2">
    <source>
        <dbReference type="Proteomes" id="UP000621307"/>
    </source>
</evidence>
<comment type="caution">
    <text evidence="1">The sequence shown here is derived from an EMBL/GenBank/DDBJ whole genome shotgun (WGS) entry which is preliminary data.</text>
</comment>
<dbReference type="InterPro" id="IPR024364">
    <property type="entry name" value="Baseplate_phage_T4-like"/>
</dbReference>
<dbReference type="EMBL" id="JACJQL010000030">
    <property type="protein sequence ID" value="MBD2253361.1"/>
    <property type="molecule type" value="Genomic_DNA"/>
</dbReference>
<reference evidence="1 2" key="1">
    <citation type="journal article" date="2020" name="ISME J.">
        <title>Comparative genomics reveals insights into cyanobacterial evolution and habitat adaptation.</title>
        <authorList>
            <person name="Chen M.Y."/>
            <person name="Teng W.K."/>
            <person name="Zhao L."/>
            <person name="Hu C.X."/>
            <person name="Zhou Y.K."/>
            <person name="Han B.P."/>
            <person name="Song L.R."/>
            <person name="Shu W.S."/>
        </authorList>
    </citation>
    <scope>NUCLEOTIDE SEQUENCE [LARGE SCALE GENOMIC DNA]</scope>
    <source>
        <strain evidence="1 2">FACHB-3921</strain>
    </source>
</reference>
<sequence>MHPFTASDVITVWELGERLHPLERAILLLSVAYPHQSQQQLAMLSVGQRDRRLLLLRQMTMGSQLHSVTTCPNCGDRLEFALNISDIYININEINESLSSQYENKTVQIAGVECQFRLPNSHDLAILTASQTIEEAYRSLIERCVLQISQAGTPVSWEALPPEMIEQLAQHISDCDPQAEVLLDLDCPNCQHRCQAIFDIVAFFWAELDALAKRLLQEVHTLAKAYGWDEAKILSMTATRRQFYLDMVM</sequence>
<proteinExistence type="predicted"/>
<evidence type="ECO:0000313" key="1">
    <source>
        <dbReference type="EMBL" id="MBD2253361.1"/>
    </source>
</evidence>
<accession>A0ABR8BKS1</accession>
<name>A0ABR8BKS1_9NOSO</name>
<organism evidence="1 2">
    <name type="scientific">Nostoc parmelioides FACHB-3921</name>
    <dbReference type="NCBI Taxonomy" id="2692909"/>
    <lineage>
        <taxon>Bacteria</taxon>
        <taxon>Bacillati</taxon>
        <taxon>Cyanobacteriota</taxon>
        <taxon>Cyanophyceae</taxon>
        <taxon>Nostocales</taxon>
        <taxon>Nostocaceae</taxon>
        <taxon>Nostoc</taxon>
    </lineage>
</organism>
<dbReference type="Pfam" id="PF12322">
    <property type="entry name" value="T4_baseplate"/>
    <property type="match status" value="1"/>
</dbReference>
<protein>
    <submittedName>
        <fullName evidence="1">Phage baseplate protein</fullName>
    </submittedName>
</protein>
<gene>
    <name evidence="1" type="ORF">H6G14_18960</name>
</gene>